<dbReference type="KEGG" id="ksk:KSE_15900"/>
<dbReference type="InterPro" id="IPR036259">
    <property type="entry name" value="MFS_trans_sf"/>
</dbReference>
<dbReference type="Proteomes" id="UP000007076">
    <property type="component" value="Chromosome"/>
</dbReference>
<feature type="transmembrane region" description="Helical" evidence="8">
    <location>
        <begin position="58"/>
        <end position="78"/>
    </location>
</feature>
<dbReference type="GO" id="GO:0022857">
    <property type="term" value="F:transmembrane transporter activity"/>
    <property type="evidence" value="ECO:0007669"/>
    <property type="project" value="InterPro"/>
</dbReference>
<evidence type="ECO:0000256" key="2">
    <source>
        <dbReference type="ARBA" id="ARBA00022448"/>
    </source>
</evidence>
<dbReference type="PROSITE" id="PS50850">
    <property type="entry name" value="MFS"/>
    <property type="match status" value="1"/>
</dbReference>
<dbReference type="STRING" id="452652.KSE_15900"/>
<feature type="transmembrane region" description="Helical" evidence="8">
    <location>
        <begin position="115"/>
        <end position="135"/>
    </location>
</feature>
<dbReference type="Gene3D" id="1.20.1250.20">
    <property type="entry name" value="MFS general substrate transporter like domains"/>
    <property type="match status" value="1"/>
</dbReference>
<evidence type="ECO:0000256" key="7">
    <source>
        <dbReference type="SAM" id="MobiDB-lite"/>
    </source>
</evidence>
<feature type="region of interest" description="Disordered" evidence="7">
    <location>
        <begin position="481"/>
        <end position="506"/>
    </location>
</feature>
<evidence type="ECO:0000259" key="9">
    <source>
        <dbReference type="PROSITE" id="PS50850"/>
    </source>
</evidence>
<evidence type="ECO:0000313" key="11">
    <source>
        <dbReference type="Proteomes" id="UP000007076"/>
    </source>
</evidence>
<feature type="transmembrane region" description="Helical" evidence="8">
    <location>
        <begin position="147"/>
        <end position="169"/>
    </location>
</feature>
<evidence type="ECO:0000256" key="8">
    <source>
        <dbReference type="SAM" id="Phobius"/>
    </source>
</evidence>
<feature type="domain" description="Major facilitator superfamily (MFS) profile" evidence="9">
    <location>
        <begin position="24"/>
        <end position="474"/>
    </location>
</feature>
<evidence type="ECO:0000256" key="6">
    <source>
        <dbReference type="ARBA" id="ARBA00023251"/>
    </source>
</evidence>
<reference evidence="10 11" key="1">
    <citation type="journal article" date="2010" name="DNA Res.">
        <title>Genome sequence of Kitasatospora setae NBRC 14216T: an evolutionary snapshot of the family Streptomycetaceae.</title>
        <authorList>
            <person name="Ichikawa N."/>
            <person name="Oguchi A."/>
            <person name="Ikeda H."/>
            <person name="Ishikawa J."/>
            <person name="Kitani S."/>
            <person name="Watanabe Y."/>
            <person name="Nakamura S."/>
            <person name="Katano Y."/>
            <person name="Kishi E."/>
            <person name="Sasagawa M."/>
            <person name="Ankai A."/>
            <person name="Fukui S."/>
            <person name="Hashimoto Y."/>
            <person name="Kamata S."/>
            <person name="Otoguro M."/>
            <person name="Tanikawa S."/>
            <person name="Nihira T."/>
            <person name="Horinouchi S."/>
            <person name="Ohnishi Y."/>
            <person name="Hayakawa M."/>
            <person name="Kuzuyama T."/>
            <person name="Arisawa A."/>
            <person name="Nomoto F."/>
            <person name="Miura H."/>
            <person name="Takahashi Y."/>
            <person name="Fujita N."/>
        </authorList>
    </citation>
    <scope>NUCLEOTIDE SEQUENCE [LARGE SCALE GENOMIC DNA]</scope>
    <source>
        <strain evidence="11">ATCC 33774 / DSM 43861 / JCM 3304 / KCC A-0304 / NBRC 14216 / KM-6054</strain>
    </source>
</reference>
<keyword evidence="4 8" id="KW-1133">Transmembrane helix</keyword>
<name>E4N886_KITSK</name>
<feature type="transmembrane region" description="Helical" evidence="8">
    <location>
        <begin position="90"/>
        <end position="109"/>
    </location>
</feature>
<dbReference type="InterPro" id="IPR020846">
    <property type="entry name" value="MFS_dom"/>
</dbReference>
<dbReference type="Pfam" id="PF07690">
    <property type="entry name" value="MFS_1"/>
    <property type="match status" value="1"/>
</dbReference>
<dbReference type="CDD" id="cd17504">
    <property type="entry name" value="MFS_MMR_MDR_like"/>
    <property type="match status" value="1"/>
</dbReference>
<keyword evidence="6" id="KW-0046">Antibiotic resistance</keyword>
<dbReference type="SUPFAM" id="SSF103473">
    <property type="entry name" value="MFS general substrate transporter"/>
    <property type="match status" value="1"/>
</dbReference>
<comment type="subcellular location">
    <subcellularLocation>
        <location evidence="1">Cell membrane</location>
        <topology evidence="1">Multi-pass membrane protein</topology>
    </subcellularLocation>
</comment>
<evidence type="ECO:0000256" key="4">
    <source>
        <dbReference type="ARBA" id="ARBA00022989"/>
    </source>
</evidence>
<dbReference type="GO" id="GO:0005886">
    <property type="term" value="C:plasma membrane"/>
    <property type="evidence" value="ECO:0007669"/>
    <property type="project" value="UniProtKB-SubCell"/>
</dbReference>
<dbReference type="Gene3D" id="1.20.1720.10">
    <property type="entry name" value="Multidrug resistance protein D"/>
    <property type="match status" value="1"/>
</dbReference>
<accession>E4N886</accession>
<organism evidence="10 11">
    <name type="scientific">Kitasatospora setae (strain ATCC 33774 / DSM 43861 / JCM 3304 / KCC A-0304 / NBRC 14216 / KM-6054)</name>
    <name type="common">Streptomyces setae</name>
    <dbReference type="NCBI Taxonomy" id="452652"/>
    <lineage>
        <taxon>Bacteria</taxon>
        <taxon>Bacillati</taxon>
        <taxon>Actinomycetota</taxon>
        <taxon>Actinomycetes</taxon>
        <taxon>Kitasatosporales</taxon>
        <taxon>Streptomycetaceae</taxon>
        <taxon>Kitasatospora</taxon>
    </lineage>
</organism>
<proteinExistence type="predicted"/>
<dbReference type="PATRIC" id="fig|452652.3.peg.1596"/>
<dbReference type="PANTHER" id="PTHR42718:SF9">
    <property type="entry name" value="MAJOR FACILITATOR SUPERFAMILY MULTIDRUG TRANSPORTER MFSC"/>
    <property type="match status" value="1"/>
</dbReference>
<feature type="transmembrane region" description="Helical" evidence="8">
    <location>
        <begin position="413"/>
        <end position="431"/>
    </location>
</feature>
<dbReference type="InterPro" id="IPR011701">
    <property type="entry name" value="MFS"/>
</dbReference>
<dbReference type="GO" id="GO:0046677">
    <property type="term" value="P:response to antibiotic"/>
    <property type="evidence" value="ECO:0007669"/>
    <property type="project" value="UniProtKB-KW"/>
</dbReference>
<feature type="transmembrane region" description="Helical" evidence="8">
    <location>
        <begin position="451"/>
        <end position="469"/>
    </location>
</feature>
<dbReference type="PANTHER" id="PTHR42718">
    <property type="entry name" value="MAJOR FACILITATOR SUPERFAMILY MULTIDRUG TRANSPORTER MFSC"/>
    <property type="match status" value="1"/>
</dbReference>
<feature type="transmembrane region" description="Helical" evidence="8">
    <location>
        <begin position="21"/>
        <end position="46"/>
    </location>
</feature>
<feature type="transmembrane region" description="Helical" evidence="8">
    <location>
        <begin position="208"/>
        <end position="227"/>
    </location>
</feature>
<keyword evidence="3 8" id="KW-0812">Transmembrane</keyword>
<feature type="transmembrane region" description="Helical" evidence="8">
    <location>
        <begin position="175"/>
        <end position="196"/>
    </location>
</feature>
<dbReference type="EMBL" id="AP010968">
    <property type="protein sequence ID" value="BAJ27417.1"/>
    <property type="molecule type" value="Genomic_DNA"/>
</dbReference>
<evidence type="ECO:0000256" key="5">
    <source>
        <dbReference type="ARBA" id="ARBA00023136"/>
    </source>
</evidence>
<protein>
    <submittedName>
        <fullName evidence="10">Putative major facilitator superfamily transporter</fullName>
    </submittedName>
</protein>
<keyword evidence="5 8" id="KW-0472">Membrane</keyword>
<evidence type="ECO:0000256" key="1">
    <source>
        <dbReference type="ARBA" id="ARBA00004651"/>
    </source>
</evidence>
<keyword evidence="2" id="KW-0813">Transport</keyword>
<dbReference type="AlphaFoldDB" id="E4N886"/>
<feature type="transmembrane region" description="Helical" evidence="8">
    <location>
        <begin position="347"/>
        <end position="367"/>
    </location>
</feature>
<sequence>MHHAYVVRAKRWKYPMSQARTGPVVGVLAGAGIVVSLMQTLVVPLIPKLPSLLHTSAANASWAITATLLAGAVATPVLGRLGDMYGKRRILLVSLTMLVIGSLICAFGSSLAPMVIGRALQGVGAGVIPLGISIMRDELPPQKLGSSMALMSSSLGIGGAFGLPLSALIAQNASWHALFWISAALGLAIAVAVFLLVPESPVRSGGRFDVVGAIGLTAGLVALLLAISKGSDWGWGSGTTLGMLAAALVILPVWGWWELRTEQPLVDLRTSARRQVLMTNLASVVIGFAMYAMSLVAPQLLQLPTATGYGLGQSMVQAGLWMAPAGLVMMLLSPISAKLSRAKGPKVSLLVGAVVITGGYLAALGLMGHAWGVLVFSCLISGGIAFAYAAMPALIMGAVPVSETAAANGLNTLMRSIGTSSSSAVIGVVLAHMTTDFGGHPLPSESGFRTAFLIGAGAAVAAALVTLAIPGVRRAVTGGGAGGVGGQAGPKDAAPRGGVTEGATAQ</sequence>
<feature type="transmembrane region" description="Helical" evidence="8">
    <location>
        <begin position="277"/>
        <end position="298"/>
    </location>
</feature>
<feature type="transmembrane region" description="Helical" evidence="8">
    <location>
        <begin position="318"/>
        <end position="335"/>
    </location>
</feature>
<evidence type="ECO:0000313" key="10">
    <source>
        <dbReference type="EMBL" id="BAJ27417.1"/>
    </source>
</evidence>
<dbReference type="eggNOG" id="COG0477">
    <property type="taxonomic scope" value="Bacteria"/>
</dbReference>
<feature type="transmembrane region" description="Helical" evidence="8">
    <location>
        <begin position="233"/>
        <end position="257"/>
    </location>
</feature>
<keyword evidence="11" id="KW-1185">Reference proteome</keyword>
<evidence type="ECO:0000256" key="3">
    <source>
        <dbReference type="ARBA" id="ARBA00022692"/>
    </source>
</evidence>
<dbReference type="HOGENOM" id="CLU_000960_28_3_11"/>
<gene>
    <name evidence="10" type="ordered locus">KSE_15900</name>
</gene>
<feature type="transmembrane region" description="Helical" evidence="8">
    <location>
        <begin position="373"/>
        <end position="401"/>
    </location>
</feature>